<dbReference type="SUPFAM" id="SSF89095">
    <property type="entry name" value="GatB/YqeY motif"/>
    <property type="match status" value="1"/>
</dbReference>
<organism evidence="1 2">
    <name type="scientific">Candidatus Contendibacter odensensis</name>
    <dbReference type="NCBI Taxonomy" id="1400860"/>
    <lineage>
        <taxon>Bacteria</taxon>
        <taxon>Pseudomonadati</taxon>
        <taxon>Pseudomonadota</taxon>
        <taxon>Gammaproteobacteria</taxon>
        <taxon>Candidatus Competibacteraceae</taxon>
        <taxon>Candidatus Contendibacter</taxon>
    </lineage>
</organism>
<dbReference type="InterPro" id="IPR042184">
    <property type="entry name" value="YqeY/Aim41_N"/>
</dbReference>
<accession>A0A2G6PDN4</accession>
<name>A0A2G6PDN4_9GAMM</name>
<dbReference type="EMBL" id="PDTV01000014">
    <property type="protein sequence ID" value="PIE82676.1"/>
    <property type="molecule type" value="Genomic_DNA"/>
</dbReference>
<reference evidence="1 2" key="1">
    <citation type="submission" date="2017-10" db="EMBL/GenBank/DDBJ databases">
        <title>Novel microbial diversity and functional potential in the marine mammal oral microbiome.</title>
        <authorList>
            <person name="Dudek N.K."/>
            <person name="Sun C.L."/>
            <person name="Burstein D."/>
            <person name="Kantor R.S."/>
            <person name="Aliaga Goltsman D.S."/>
            <person name="Bik E.M."/>
            <person name="Thomas B.C."/>
            <person name="Banfield J.F."/>
            <person name="Relman D.A."/>
        </authorList>
    </citation>
    <scope>NUCLEOTIDE SEQUENCE [LARGE SCALE GENOMIC DNA]</scope>
    <source>
        <strain evidence="1">DOLJORAL78_50_517</strain>
    </source>
</reference>
<dbReference type="Gene3D" id="1.10.10.410">
    <property type="match status" value="1"/>
</dbReference>
<dbReference type="Proteomes" id="UP000229278">
    <property type="component" value="Unassembled WGS sequence"/>
</dbReference>
<dbReference type="InterPro" id="IPR019004">
    <property type="entry name" value="YqeY/Aim41"/>
</dbReference>
<dbReference type="GO" id="GO:0016884">
    <property type="term" value="F:carbon-nitrogen ligase activity, with glutamine as amido-N-donor"/>
    <property type="evidence" value="ECO:0007669"/>
    <property type="project" value="InterPro"/>
</dbReference>
<evidence type="ECO:0000313" key="1">
    <source>
        <dbReference type="EMBL" id="PIE82676.1"/>
    </source>
</evidence>
<dbReference type="PANTHER" id="PTHR28055">
    <property type="entry name" value="ALTERED INHERITANCE OF MITOCHONDRIA PROTEIN 41, MITOCHONDRIAL"/>
    <property type="match status" value="1"/>
</dbReference>
<dbReference type="AlphaFoldDB" id="A0A2G6PDN4"/>
<dbReference type="Pfam" id="PF09424">
    <property type="entry name" value="YqeY"/>
    <property type="match status" value="1"/>
</dbReference>
<protein>
    <submittedName>
        <fullName evidence="1">Glutamyl-tRNA amidotransferase</fullName>
    </submittedName>
</protein>
<keyword evidence="1" id="KW-0808">Transferase</keyword>
<proteinExistence type="predicted"/>
<dbReference type="InterPro" id="IPR003789">
    <property type="entry name" value="Asn/Gln_tRNA_amidoTrase-B-like"/>
</dbReference>
<dbReference type="GO" id="GO:0016740">
    <property type="term" value="F:transferase activity"/>
    <property type="evidence" value="ECO:0007669"/>
    <property type="project" value="UniProtKB-KW"/>
</dbReference>
<sequence length="149" mass="16662">MLLKTRIQDDMKAAMRSKDKERLAVIRLILAAIKQREVDDRVVLDDTQTLAVLEKMIKQRRESLTQYQNAGRTDLADQETLEIKLIQGYLPEPLTEAELEALITDAIARCDAQSLRDMGKVMALVKAHAQGRADMTTVSAQVKARLSGA</sequence>
<dbReference type="Gene3D" id="1.10.1510.10">
    <property type="entry name" value="Uncharacterised protein YqeY/AIM41 PF09424, N-terminal domain"/>
    <property type="match status" value="1"/>
</dbReference>
<dbReference type="InterPro" id="IPR023168">
    <property type="entry name" value="GatB_Yqey_C_2"/>
</dbReference>
<evidence type="ECO:0000313" key="2">
    <source>
        <dbReference type="Proteomes" id="UP000229278"/>
    </source>
</evidence>
<comment type="caution">
    <text evidence="1">The sequence shown here is derived from an EMBL/GenBank/DDBJ whole genome shotgun (WGS) entry which is preliminary data.</text>
</comment>
<gene>
    <name evidence="1" type="ORF">CSA09_05560</name>
</gene>
<dbReference type="PANTHER" id="PTHR28055:SF1">
    <property type="entry name" value="ALTERED INHERITANCE OF MITOCHONDRIA PROTEIN 41, MITOCHONDRIAL"/>
    <property type="match status" value="1"/>
</dbReference>